<evidence type="ECO:0000259" key="1">
    <source>
        <dbReference type="PROSITE" id="PS51833"/>
    </source>
</evidence>
<organism evidence="2">
    <name type="scientific">hydrothermal vent metagenome</name>
    <dbReference type="NCBI Taxonomy" id="652676"/>
    <lineage>
        <taxon>unclassified sequences</taxon>
        <taxon>metagenomes</taxon>
        <taxon>ecological metagenomes</taxon>
    </lineage>
</organism>
<reference evidence="2" key="1">
    <citation type="submission" date="2018-06" db="EMBL/GenBank/DDBJ databases">
        <authorList>
            <person name="Zhirakovskaya E."/>
        </authorList>
    </citation>
    <scope>NUCLEOTIDE SEQUENCE</scope>
</reference>
<evidence type="ECO:0000313" key="2">
    <source>
        <dbReference type="EMBL" id="VAW93721.1"/>
    </source>
</evidence>
<dbReference type="InterPro" id="IPR052340">
    <property type="entry name" value="RNase_Y/CdgJ"/>
</dbReference>
<dbReference type="InterPro" id="IPR013976">
    <property type="entry name" value="HDOD"/>
</dbReference>
<dbReference type="CDD" id="cd00077">
    <property type="entry name" value="HDc"/>
    <property type="match status" value="1"/>
</dbReference>
<dbReference type="Gene3D" id="1.10.3210.10">
    <property type="entry name" value="Hypothetical protein af1432"/>
    <property type="match status" value="1"/>
</dbReference>
<protein>
    <recommendedName>
        <fullName evidence="1">HDOD domain-containing protein</fullName>
    </recommendedName>
</protein>
<accession>A0A3B0ZPX1</accession>
<dbReference type="SUPFAM" id="SSF109604">
    <property type="entry name" value="HD-domain/PDEase-like"/>
    <property type="match status" value="1"/>
</dbReference>
<sequence>MSGTTAATQNIELNSLVDDIQGLVSLPEVAIKISSMVDDPNVSVDEIGELISQDPALTVRVLAIANSPFYGLSAEVSTIARAVTVLGTKQITDVVLSTATTSAFAGIPIHVISVDDFWYHSLYCGLLAQELSSKHNPPLRDSMFVAGLLHDIGHLVMFNKIPELIHDALLRTVQGESLPLYMEEREVIGFDHAQVGAALAREWHLPAYLIECIEFHHEPEKAQDFKLEVSLIHIANAVAALPYSDDIDESDLQSIDDACWKITDLTPADVQQATVTAQEKINEMKNIYFSK</sequence>
<feature type="domain" description="HDOD" evidence="1">
    <location>
        <begin position="23"/>
        <end position="219"/>
    </location>
</feature>
<gene>
    <name evidence="2" type="ORF">MNBD_GAMMA23-690</name>
</gene>
<dbReference type="PROSITE" id="PS51833">
    <property type="entry name" value="HDOD"/>
    <property type="match status" value="1"/>
</dbReference>
<proteinExistence type="predicted"/>
<dbReference type="SMART" id="SM00471">
    <property type="entry name" value="HDc"/>
    <property type="match status" value="1"/>
</dbReference>
<dbReference type="NCBIfam" id="TIGR00277">
    <property type="entry name" value="HDIG"/>
    <property type="match status" value="1"/>
</dbReference>
<dbReference type="PANTHER" id="PTHR33525:SF3">
    <property type="entry name" value="RIBONUCLEASE Y"/>
    <property type="match status" value="1"/>
</dbReference>
<dbReference type="Pfam" id="PF08668">
    <property type="entry name" value="HDOD"/>
    <property type="match status" value="1"/>
</dbReference>
<dbReference type="EMBL" id="UOFT01000034">
    <property type="protein sequence ID" value="VAW93721.1"/>
    <property type="molecule type" value="Genomic_DNA"/>
</dbReference>
<dbReference type="AlphaFoldDB" id="A0A3B0ZPX1"/>
<name>A0A3B0ZPX1_9ZZZZ</name>
<dbReference type="InterPro" id="IPR003607">
    <property type="entry name" value="HD/PDEase_dom"/>
</dbReference>
<dbReference type="PANTHER" id="PTHR33525">
    <property type="match status" value="1"/>
</dbReference>
<dbReference type="InterPro" id="IPR006675">
    <property type="entry name" value="HDIG_dom"/>
</dbReference>